<feature type="domain" description="PAS" evidence="5">
    <location>
        <begin position="541"/>
        <end position="613"/>
    </location>
</feature>
<dbReference type="PROSITE" id="PS51371">
    <property type="entry name" value="CBS"/>
    <property type="match status" value="1"/>
</dbReference>
<dbReference type="GO" id="GO:0016301">
    <property type="term" value="F:kinase activity"/>
    <property type="evidence" value="ECO:0007669"/>
    <property type="project" value="UniProtKB-KW"/>
</dbReference>
<keyword evidence="1" id="KW-0808">Transferase</keyword>
<dbReference type="SUPFAM" id="SSF55781">
    <property type="entry name" value="GAF domain-like"/>
    <property type="match status" value="1"/>
</dbReference>
<evidence type="ECO:0000259" key="7">
    <source>
        <dbReference type="PROSITE" id="PS51371"/>
    </source>
</evidence>
<dbReference type="SUPFAM" id="SSF55874">
    <property type="entry name" value="ATPase domain of HSP90 chaperone/DNA topoisomerase II/histidine kinase"/>
    <property type="match status" value="1"/>
</dbReference>
<evidence type="ECO:0000259" key="4">
    <source>
        <dbReference type="PROSITE" id="PS50109"/>
    </source>
</evidence>
<dbReference type="Pfam" id="PF01590">
    <property type="entry name" value="GAF"/>
    <property type="match status" value="1"/>
</dbReference>
<dbReference type="InterPro" id="IPR000644">
    <property type="entry name" value="CBS_dom"/>
</dbReference>
<dbReference type="InterPro" id="IPR003018">
    <property type="entry name" value="GAF"/>
</dbReference>
<dbReference type="Pfam" id="PF02518">
    <property type="entry name" value="HATPase_c"/>
    <property type="match status" value="1"/>
</dbReference>
<evidence type="ECO:0000259" key="5">
    <source>
        <dbReference type="PROSITE" id="PS50112"/>
    </source>
</evidence>
<dbReference type="EMBL" id="JAHHGZ010000005">
    <property type="protein sequence ID" value="MBW4667017.1"/>
    <property type="molecule type" value="Genomic_DNA"/>
</dbReference>
<accession>A0A951URT6</accession>
<dbReference type="Pfam" id="PF00571">
    <property type="entry name" value="CBS"/>
    <property type="match status" value="1"/>
</dbReference>
<feature type="domain" description="PAC" evidence="6">
    <location>
        <begin position="617"/>
        <end position="669"/>
    </location>
</feature>
<dbReference type="InterPro" id="IPR029016">
    <property type="entry name" value="GAF-like_dom_sf"/>
</dbReference>
<dbReference type="PROSITE" id="PS50112">
    <property type="entry name" value="PAS"/>
    <property type="match status" value="1"/>
</dbReference>
<dbReference type="SMART" id="SM00091">
    <property type="entry name" value="PAS"/>
    <property type="match status" value="2"/>
</dbReference>
<dbReference type="Gene3D" id="3.30.450.20">
    <property type="entry name" value="PAS domain"/>
    <property type="match status" value="2"/>
</dbReference>
<dbReference type="SUPFAM" id="SSF55785">
    <property type="entry name" value="PYP-like sensor domain (PAS domain)"/>
    <property type="match status" value="2"/>
</dbReference>
<keyword evidence="1" id="KW-0418">Kinase</keyword>
<evidence type="ECO:0000256" key="2">
    <source>
        <dbReference type="PROSITE-ProRule" id="PRU00703"/>
    </source>
</evidence>
<dbReference type="SMART" id="SM00065">
    <property type="entry name" value="GAF"/>
    <property type="match status" value="1"/>
</dbReference>
<dbReference type="SMART" id="SM00116">
    <property type="entry name" value="CBS"/>
    <property type="match status" value="2"/>
</dbReference>
<proteinExistence type="predicted"/>
<dbReference type="InterPro" id="IPR000700">
    <property type="entry name" value="PAS-assoc_C"/>
</dbReference>
<dbReference type="AlphaFoldDB" id="A0A951URT6"/>
<dbReference type="Pfam" id="PF08448">
    <property type="entry name" value="PAS_4"/>
    <property type="match status" value="1"/>
</dbReference>
<dbReference type="InterPro" id="IPR011495">
    <property type="entry name" value="Sig_transdc_His_kin_sub2_dim/P"/>
</dbReference>
<dbReference type="Proteomes" id="UP000729701">
    <property type="component" value="Unassembled WGS sequence"/>
</dbReference>
<dbReference type="InterPro" id="IPR013656">
    <property type="entry name" value="PAS_4"/>
</dbReference>
<feature type="domain" description="Histidine kinase" evidence="4">
    <location>
        <begin position="680"/>
        <end position="873"/>
    </location>
</feature>
<feature type="coiled-coil region" evidence="3">
    <location>
        <begin position="157"/>
        <end position="184"/>
    </location>
</feature>
<reference evidence="8" key="2">
    <citation type="journal article" date="2022" name="Microbiol. Resour. Announc.">
        <title>Metagenome Sequencing to Explore Phylogenomics of Terrestrial Cyanobacteria.</title>
        <authorList>
            <person name="Ward R.D."/>
            <person name="Stajich J.E."/>
            <person name="Johansen J.R."/>
            <person name="Huntemann M."/>
            <person name="Clum A."/>
            <person name="Foster B."/>
            <person name="Foster B."/>
            <person name="Roux S."/>
            <person name="Palaniappan K."/>
            <person name="Varghese N."/>
            <person name="Mukherjee S."/>
            <person name="Reddy T.B.K."/>
            <person name="Daum C."/>
            <person name="Copeland A."/>
            <person name="Chen I.A."/>
            <person name="Ivanova N.N."/>
            <person name="Kyrpides N.C."/>
            <person name="Shapiro N."/>
            <person name="Eloe-Fadrosh E.A."/>
            <person name="Pietrasiak N."/>
        </authorList>
    </citation>
    <scope>NUCLEOTIDE SEQUENCE</scope>
    <source>
        <strain evidence="8">GSE-NOS-MK-12-04C</strain>
    </source>
</reference>
<evidence type="ECO:0000256" key="1">
    <source>
        <dbReference type="ARBA" id="ARBA00022777"/>
    </source>
</evidence>
<dbReference type="InterPro" id="IPR046342">
    <property type="entry name" value="CBS_dom_sf"/>
</dbReference>
<protein>
    <submittedName>
        <fullName evidence="8">PAS domain-containing protein</fullName>
    </submittedName>
</protein>
<dbReference type="Gene3D" id="3.10.580.10">
    <property type="entry name" value="CBS-domain"/>
    <property type="match status" value="1"/>
</dbReference>
<gene>
    <name evidence="8" type="ORF">KME60_06110</name>
</gene>
<keyword evidence="3" id="KW-0175">Coiled coil</keyword>
<dbReference type="PROSITE" id="PS50109">
    <property type="entry name" value="HIS_KIN"/>
    <property type="match status" value="1"/>
</dbReference>
<dbReference type="InterPro" id="IPR035965">
    <property type="entry name" value="PAS-like_dom_sf"/>
</dbReference>
<comment type="caution">
    <text evidence="8">The sequence shown here is derived from an EMBL/GenBank/DDBJ whole genome shotgun (WGS) entry which is preliminary data.</text>
</comment>
<dbReference type="SUPFAM" id="SSF54631">
    <property type="entry name" value="CBS-domain pair"/>
    <property type="match status" value="1"/>
</dbReference>
<name>A0A951URT6_9CYAN</name>
<dbReference type="PROSITE" id="PS50113">
    <property type="entry name" value="PAC"/>
    <property type="match status" value="1"/>
</dbReference>
<dbReference type="InterPro" id="IPR036890">
    <property type="entry name" value="HATPase_C_sf"/>
</dbReference>
<dbReference type="SMART" id="SM00387">
    <property type="entry name" value="HATPase_c"/>
    <property type="match status" value="1"/>
</dbReference>
<dbReference type="Pfam" id="PF07568">
    <property type="entry name" value="HisKA_2"/>
    <property type="match status" value="1"/>
</dbReference>
<dbReference type="PANTHER" id="PTHR43065">
    <property type="entry name" value="SENSOR HISTIDINE KINASE"/>
    <property type="match status" value="1"/>
</dbReference>
<dbReference type="PANTHER" id="PTHR43065:SF23">
    <property type="entry name" value="SENSOR HISTIDINE KINASE PDTAS"/>
    <property type="match status" value="1"/>
</dbReference>
<dbReference type="InterPro" id="IPR005467">
    <property type="entry name" value="His_kinase_dom"/>
</dbReference>
<sequence length="873" mass="99893">MICCNQNVALEIAAMPVLTRDIEDSIVTVAPDTPLIDIISFLGQVEKLPTVDNININVESPKLLSLNLGYSDCAFVVQNCQLKGIFTLADVVRLVATGVNFAEVKIGEVMKEPEITLEENFDINTTLSLMRSRKIRHLPIVNNVGQLLGVVTPEIIALRLQSQLQKAENDLKIQTLEKEELLKANKLLQRAICDRIATEAQLLQTTSELQEIFQAFPDIYFRLASDGTILSYHARKIFDLYLPQEAFLGKRMQDVLTSDVSYQFQQAILQVHQTNSLVAIEYSLPLATGEKSFEARLLPSIQHQIIVIIREITERKQAQKELLRAKDELEIRVYERTKELKNTNERLLQEIIERQRIEEVLRYRADFEKLITTISTHFINLAPDQIDNGINQALHAIGEFANVDHSYIFLFAENYTQVNKSYEWCAKRIEGIIHDKTENSIALLPWILEKLCRFEIIHIPFVSELRAEASIEKQILILQNIKSLIIIPIVCSGSLIGYLGFDSVSITKSWTEESIALLKMVGEMLGNTLERKRVDQTLRVSKERYMRAISAGKVGIWEWNIQTNEIYIDSNLKAMLGYSDREITNYFDDWLTFIHRDDIESVKVEINAYLENLISKYEIEHRMRHKDGSYMWFLARGTVMRNSKGTPCFIAGSNTDITARKQADIQLKASLKEKELLLKEIHHRVKNNLQVISSLLRLQAGYIKDEQALDVFRDSQNRVRAMALIHENLYQSSDLARIEFSDYIQKLINNLIRCYGVNRNITIKLNIDKILLRIDTAIPCGLIINELVSNALKHAFVDGATGEIYVDFIYLDKGKFTLSISDNGVGVPKDIEFYRKKSLGLQLVWNLVEQLEGTIAYNTKLGTLFTIAFFEPN</sequence>
<dbReference type="NCBIfam" id="TIGR00229">
    <property type="entry name" value="sensory_box"/>
    <property type="match status" value="1"/>
</dbReference>
<dbReference type="InterPro" id="IPR003594">
    <property type="entry name" value="HATPase_dom"/>
</dbReference>
<dbReference type="InterPro" id="IPR001610">
    <property type="entry name" value="PAC"/>
</dbReference>
<reference evidence="8" key="1">
    <citation type="submission" date="2021-05" db="EMBL/GenBank/DDBJ databases">
        <authorList>
            <person name="Pietrasiak N."/>
            <person name="Ward R."/>
            <person name="Stajich J.E."/>
            <person name="Kurbessoian T."/>
        </authorList>
    </citation>
    <scope>NUCLEOTIDE SEQUENCE</scope>
    <source>
        <strain evidence="8">GSE-NOS-MK-12-04C</strain>
    </source>
</reference>
<dbReference type="CDD" id="cd00130">
    <property type="entry name" value="PAS"/>
    <property type="match status" value="1"/>
</dbReference>
<organism evidence="8 9">
    <name type="scientific">Cyanomargarita calcarea GSE-NOS-MK-12-04C</name>
    <dbReference type="NCBI Taxonomy" id="2839659"/>
    <lineage>
        <taxon>Bacteria</taxon>
        <taxon>Bacillati</taxon>
        <taxon>Cyanobacteriota</taxon>
        <taxon>Cyanophyceae</taxon>
        <taxon>Nostocales</taxon>
        <taxon>Cyanomargaritaceae</taxon>
        <taxon>Cyanomargarita</taxon>
    </lineage>
</organism>
<dbReference type="Gene3D" id="3.30.565.10">
    <property type="entry name" value="Histidine kinase-like ATPase, C-terminal domain"/>
    <property type="match status" value="1"/>
</dbReference>
<dbReference type="InterPro" id="IPR013655">
    <property type="entry name" value="PAS_fold_3"/>
</dbReference>
<dbReference type="Pfam" id="PF08447">
    <property type="entry name" value="PAS_3"/>
    <property type="match status" value="1"/>
</dbReference>
<evidence type="ECO:0000256" key="3">
    <source>
        <dbReference type="SAM" id="Coils"/>
    </source>
</evidence>
<dbReference type="Gene3D" id="3.30.450.40">
    <property type="match status" value="1"/>
</dbReference>
<keyword evidence="2" id="KW-0129">CBS domain</keyword>
<dbReference type="InterPro" id="IPR000014">
    <property type="entry name" value="PAS"/>
</dbReference>
<evidence type="ECO:0000313" key="8">
    <source>
        <dbReference type="EMBL" id="MBW4667017.1"/>
    </source>
</evidence>
<feature type="domain" description="CBS" evidence="7">
    <location>
        <begin position="110"/>
        <end position="168"/>
    </location>
</feature>
<evidence type="ECO:0000259" key="6">
    <source>
        <dbReference type="PROSITE" id="PS50113"/>
    </source>
</evidence>
<evidence type="ECO:0000313" key="9">
    <source>
        <dbReference type="Proteomes" id="UP000729701"/>
    </source>
</evidence>
<dbReference type="SMART" id="SM00086">
    <property type="entry name" value="PAC"/>
    <property type="match status" value="1"/>
</dbReference>